<organism evidence="9 10">
    <name type="scientific">Steinernema carpocapsae</name>
    <name type="common">Entomopathogenic nematode</name>
    <dbReference type="NCBI Taxonomy" id="34508"/>
    <lineage>
        <taxon>Eukaryota</taxon>
        <taxon>Metazoa</taxon>
        <taxon>Ecdysozoa</taxon>
        <taxon>Nematoda</taxon>
        <taxon>Chromadorea</taxon>
        <taxon>Rhabditida</taxon>
        <taxon>Tylenchina</taxon>
        <taxon>Panagrolaimomorpha</taxon>
        <taxon>Strongyloidoidea</taxon>
        <taxon>Steinernematidae</taxon>
        <taxon>Steinernema</taxon>
    </lineage>
</organism>
<dbReference type="PRINTS" id="PR00620">
    <property type="entry name" value="HISTONEH2A"/>
</dbReference>
<dbReference type="InterPro" id="IPR002119">
    <property type="entry name" value="Histone_H2A"/>
</dbReference>
<feature type="region of interest" description="Disordered" evidence="6">
    <location>
        <begin position="128"/>
        <end position="168"/>
    </location>
</feature>
<dbReference type="SMART" id="SM00414">
    <property type="entry name" value="H2A"/>
    <property type="match status" value="1"/>
</dbReference>
<accession>A0A4U5PEU7</accession>
<keyword evidence="4 5" id="KW-0544">Nucleosome core</keyword>
<dbReference type="Pfam" id="PF00125">
    <property type="entry name" value="Histone"/>
    <property type="match status" value="1"/>
</dbReference>
<reference evidence="9 10" key="2">
    <citation type="journal article" date="2019" name="G3 (Bethesda)">
        <title>Hybrid Assembly of the Genome of the Entomopathogenic Nematode Steinernema carpocapsae Identifies the X-Chromosome.</title>
        <authorList>
            <person name="Serra L."/>
            <person name="Macchietto M."/>
            <person name="Macias-Munoz A."/>
            <person name="McGill C.J."/>
            <person name="Rodriguez I.M."/>
            <person name="Rodriguez B."/>
            <person name="Murad R."/>
            <person name="Mortazavi A."/>
        </authorList>
    </citation>
    <scope>NUCLEOTIDE SEQUENCE [LARGE SCALE GENOMIC DNA]</scope>
    <source>
        <strain evidence="9 10">ALL</strain>
    </source>
</reference>
<dbReference type="Pfam" id="PF16211">
    <property type="entry name" value="Histone_H2A_C"/>
    <property type="match status" value="1"/>
</dbReference>
<evidence type="ECO:0000313" key="10">
    <source>
        <dbReference type="Proteomes" id="UP000298663"/>
    </source>
</evidence>
<dbReference type="EMBL" id="AZBU02000002">
    <property type="protein sequence ID" value="TKR94721.1"/>
    <property type="molecule type" value="Genomic_DNA"/>
</dbReference>
<comment type="caution">
    <text evidence="9">The sequence shown here is derived from an EMBL/GenBank/DDBJ whole genome shotgun (WGS) entry which is preliminary data.</text>
</comment>
<dbReference type="Proteomes" id="UP000298663">
    <property type="component" value="Unassembled WGS sequence"/>
</dbReference>
<dbReference type="SUPFAM" id="SSF47113">
    <property type="entry name" value="Histone-fold"/>
    <property type="match status" value="1"/>
</dbReference>
<proteinExistence type="inferred from homology"/>
<dbReference type="GO" id="GO:0046982">
    <property type="term" value="F:protein heterodimerization activity"/>
    <property type="evidence" value="ECO:0007669"/>
    <property type="project" value="InterPro"/>
</dbReference>
<dbReference type="AlphaFoldDB" id="A0A4U5PEU7"/>
<dbReference type="CDD" id="cd00074">
    <property type="entry name" value="HFD_H2A"/>
    <property type="match status" value="1"/>
</dbReference>
<feature type="domain" description="Core Histone H2A/H2B/H3" evidence="7">
    <location>
        <begin position="31"/>
        <end position="99"/>
    </location>
</feature>
<reference evidence="9 10" key="1">
    <citation type="journal article" date="2015" name="Genome Biol.">
        <title>Comparative genomics of Steinernema reveals deeply conserved gene regulatory networks.</title>
        <authorList>
            <person name="Dillman A.R."/>
            <person name="Macchietto M."/>
            <person name="Porter C.F."/>
            <person name="Rogers A."/>
            <person name="Williams B."/>
            <person name="Antoshechkin I."/>
            <person name="Lee M.M."/>
            <person name="Goodwin Z."/>
            <person name="Lu X."/>
            <person name="Lewis E.E."/>
            <person name="Goodrich-Blair H."/>
            <person name="Stock S.P."/>
            <person name="Adams B.J."/>
            <person name="Sternberg P.W."/>
            <person name="Mortazavi A."/>
        </authorList>
    </citation>
    <scope>NUCLEOTIDE SEQUENCE [LARGE SCALE GENOMIC DNA]</scope>
    <source>
        <strain evidence="9 10">ALL</strain>
    </source>
</reference>
<evidence type="ECO:0000313" key="9">
    <source>
        <dbReference type="EMBL" id="TKR94721.1"/>
    </source>
</evidence>
<dbReference type="GO" id="GO:0005634">
    <property type="term" value="C:nucleus"/>
    <property type="evidence" value="ECO:0007669"/>
    <property type="project" value="UniProtKB-SubCell"/>
</dbReference>
<evidence type="ECO:0000259" key="8">
    <source>
        <dbReference type="Pfam" id="PF16211"/>
    </source>
</evidence>
<protein>
    <recommendedName>
        <fullName evidence="5">Histone H2A</fullName>
    </recommendedName>
</protein>
<dbReference type="OrthoDB" id="5918422at2759"/>
<sequence length="168" mass="18411">MPPKKQSGTKKATKTKKEPTPPRPHVAAQTRAELLFPVGRIARYLRKGRYAQRLGKNSAVFLAAVMEYIVAEVIELAGNQATSQKRRRLNPRHIMLAIRSDEELNRLFSEVTFASSGVLPGGRPVVIDMEETNNNEDPGSAASSTRSEQNGDPGTEETSGPEENGEEP</sequence>
<evidence type="ECO:0000256" key="5">
    <source>
        <dbReference type="RuleBase" id="RU003767"/>
    </source>
</evidence>
<evidence type="ECO:0000256" key="6">
    <source>
        <dbReference type="SAM" id="MobiDB-lite"/>
    </source>
</evidence>
<feature type="compositionally biased region" description="Polar residues" evidence="6">
    <location>
        <begin position="135"/>
        <end position="152"/>
    </location>
</feature>
<dbReference type="PANTHER" id="PTHR23430">
    <property type="entry name" value="HISTONE H2A"/>
    <property type="match status" value="1"/>
</dbReference>
<name>A0A4U5PEU7_STECR</name>
<keyword evidence="5" id="KW-0238">DNA-binding</keyword>
<feature type="domain" description="Histone H2A C-terminal" evidence="8">
    <location>
        <begin position="102"/>
        <end position="120"/>
    </location>
</feature>
<feature type="region of interest" description="Disordered" evidence="6">
    <location>
        <begin position="1"/>
        <end position="26"/>
    </location>
</feature>
<keyword evidence="3" id="KW-1017">Isopeptide bond</keyword>
<dbReference type="InterPro" id="IPR032454">
    <property type="entry name" value="Histone_H2A_C"/>
</dbReference>
<dbReference type="InterPro" id="IPR007125">
    <property type="entry name" value="H2A/H2B/H3"/>
</dbReference>
<gene>
    <name evidence="9" type="ORF">L596_008976</name>
</gene>
<dbReference type="GO" id="GO:0003677">
    <property type="term" value="F:DNA binding"/>
    <property type="evidence" value="ECO:0007669"/>
    <property type="project" value="UniProtKB-KW"/>
</dbReference>
<evidence type="ECO:0000256" key="1">
    <source>
        <dbReference type="ARBA" id="ARBA00004286"/>
    </source>
</evidence>
<evidence type="ECO:0000256" key="4">
    <source>
        <dbReference type="ARBA" id="ARBA00023269"/>
    </source>
</evidence>
<dbReference type="Gene3D" id="1.10.20.10">
    <property type="entry name" value="Histone, subunit A"/>
    <property type="match status" value="1"/>
</dbReference>
<dbReference type="STRING" id="34508.A0A4U5PEU7"/>
<evidence type="ECO:0000256" key="3">
    <source>
        <dbReference type="ARBA" id="ARBA00022499"/>
    </source>
</evidence>
<keyword evidence="2 5" id="KW-0158">Chromosome</keyword>
<evidence type="ECO:0000256" key="2">
    <source>
        <dbReference type="ARBA" id="ARBA00022454"/>
    </source>
</evidence>
<comment type="subunit">
    <text evidence="5">The nucleosome is a histone octamer containing two molecules each of H2A, H2B, H3 and H4 assembled in one H3-H4 heterotetramer and two H2A-H2B heterodimers. The octamer wraps approximately 147 bp of DNA.</text>
</comment>
<comment type="subcellular location">
    <subcellularLocation>
        <location evidence="1">Chromosome</location>
    </subcellularLocation>
    <subcellularLocation>
        <location evidence="5">Nucleus</location>
    </subcellularLocation>
</comment>
<keyword evidence="5" id="KW-0539">Nucleus</keyword>
<keyword evidence="10" id="KW-1185">Reference proteome</keyword>
<evidence type="ECO:0000259" key="7">
    <source>
        <dbReference type="Pfam" id="PF00125"/>
    </source>
</evidence>
<dbReference type="InterPro" id="IPR009072">
    <property type="entry name" value="Histone-fold"/>
</dbReference>
<dbReference type="GO" id="GO:0030527">
    <property type="term" value="F:structural constituent of chromatin"/>
    <property type="evidence" value="ECO:0007669"/>
    <property type="project" value="InterPro"/>
</dbReference>
<comment type="similarity">
    <text evidence="5">Belongs to the histone H2A family.</text>
</comment>
<dbReference type="GO" id="GO:0000786">
    <property type="term" value="C:nucleosome"/>
    <property type="evidence" value="ECO:0007669"/>
    <property type="project" value="UniProtKB-KW"/>
</dbReference>
<feature type="compositionally biased region" description="Acidic residues" evidence="6">
    <location>
        <begin position="159"/>
        <end position="168"/>
    </location>
</feature>